<dbReference type="Proteomes" id="UP000613066">
    <property type="component" value="Unassembled WGS sequence"/>
</dbReference>
<reference evidence="8" key="1">
    <citation type="submission" date="2019-09" db="EMBL/GenBank/DDBJ databases">
        <title>Bird 10,000 Genomes (B10K) Project - Family phase.</title>
        <authorList>
            <person name="Zhang G."/>
        </authorList>
    </citation>
    <scope>NUCLEOTIDE SEQUENCE</scope>
    <source>
        <strain evidence="8">B10K-DU-001-08</strain>
        <tissue evidence="8">Muscle</tissue>
    </source>
</reference>
<evidence type="ECO:0000256" key="4">
    <source>
        <dbReference type="ARBA" id="ARBA00022759"/>
    </source>
</evidence>
<comment type="caution">
    <text evidence="8">The sequence shown here is derived from an EMBL/GenBank/DDBJ whole genome shotgun (WGS) entry which is preliminary data.</text>
</comment>
<feature type="domain" description="Integrase catalytic" evidence="7">
    <location>
        <begin position="1"/>
        <end position="70"/>
    </location>
</feature>
<proteinExistence type="predicted"/>
<evidence type="ECO:0000256" key="6">
    <source>
        <dbReference type="ARBA" id="ARBA00022918"/>
    </source>
</evidence>
<dbReference type="EMBL" id="WBMW01000152">
    <property type="protein sequence ID" value="NXC37908.1"/>
    <property type="molecule type" value="Genomic_DNA"/>
</dbReference>
<keyword evidence="5" id="KW-0378">Hydrolase</keyword>
<evidence type="ECO:0000256" key="1">
    <source>
        <dbReference type="ARBA" id="ARBA00022679"/>
    </source>
</evidence>
<dbReference type="PANTHER" id="PTHR41694:SF3">
    <property type="entry name" value="RNA-DIRECTED DNA POLYMERASE-RELATED"/>
    <property type="match status" value="1"/>
</dbReference>
<evidence type="ECO:0000259" key="7">
    <source>
        <dbReference type="PROSITE" id="PS50994"/>
    </source>
</evidence>
<feature type="non-terminal residue" evidence="8">
    <location>
        <position position="81"/>
    </location>
</feature>
<evidence type="ECO:0000313" key="9">
    <source>
        <dbReference type="Proteomes" id="UP000613066"/>
    </source>
</evidence>
<dbReference type="InterPro" id="IPR001584">
    <property type="entry name" value="Integrase_cat-core"/>
</dbReference>
<gene>
    <name evidence="8" type="primary">Iap</name>
    <name evidence="8" type="ORF">PENPIL_R15410</name>
</gene>
<dbReference type="InterPro" id="IPR036397">
    <property type="entry name" value="RNaseH_sf"/>
</dbReference>
<dbReference type="GO" id="GO:0004519">
    <property type="term" value="F:endonuclease activity"/>
    <property type="evidence" value="ECO:0007669"/>
    <property type="project" value="UniProtKB-KW"/>
</dbReference>
<organism evidence="8 9">
    <name type="scientific">Penelope pileata</name>
    <dbReference type="NCBI Taxonomy" id="1118817"/>
    <lineage>
        <taxon>Eukaryota</taxon>
        <taxon>Metazoa</taxon>
        <taxon>Chordata</taxon>
        <taxon>Craniata</taxon>
        <taxon>Vertebrata</taxon>
        <taxon>Euteleostomi</taxon>
        <taxon>Archelosauria</taxon>
        <taxon>Archosauria</taxon>
        <taxon>Dinosauria</taxon>
        <taxon>Saurischia</taxon>
        <taxon>Theropoda</taxon>
        <taxon>Coelurosauria</taxon>
        <taxon>Aves</taxon>
        <taxon>Neognathae</taxon>
        <taxon>Galloanserae</taxon>
        <taxon>Galliformes</taxon>
        <taxon>Cracidae</taxon>
        <taxon>Penelope</taxon>
    </lineage>
</organism>
<keyword evidence="1" id="KW-0808">Transferase</keyword>
<name>A0A851N7A5_9GALL</name>
<dbReference type="GO" id="GO:0015074">
    <property type="term" value="P:DNA integration"/>
    <property type="evidence" value="ECO:0007669"/>
    <property type="project" value="InterPro"/>
</dbReference>
<evidence type="ECO:0000256" key="2">
    <source>
        <dbReference type="ARBA" id="ARBA00022695"/>
    </source>
</evidence>
<keyword evidence="2" id="KW-0548">Nucleotidyltransferase</keyword>
<dbReference type="InterPro" id="IPR012337">
    <property type="entry name" value="RNaseH-like_sf"/>
</dbReference>
<evidence type="ECO:0000256" key="3">
    <source>
        <dbReference type="ARBA" id="ARBA00022722"/>
    </source>
</evidence>
<feature type="non-terminal residue" evidence="8">
    <location>
        <position position="1"/>
    </location>
</feature>
<accession>A0A851N7A5</accession>
<keyword evidence="6" id="KW-0695">RNA-directed DNA polymerase</keyword>
<dbReference type="GO" id="GO:0035613">
    <property type="term" value="F:RNA stem-loop binding"/>
    <property type="evidence" value="ECO:0007669"/>
    <property type="project" value="TreeGrafter"/>
</dbReference>
<dbReference type="GO" id="GO:0003964">
    <property type="term" value="F:RNA-directed DNA polymerase activity"/>
    <property type="evidence" value="ECO:0007669"/>
    <property type="project" value="UniProtKB-KW"/>
</dbReference>
<dbReference type="PANTHER" id="PTHR41694">
    <property type="entry name" value="ENDOGENOUS RETROVIRUS GROUP K MEMBER POL PROTEIN"/>
    <property type="match status" value="1"/>
</dbReference>
<evidence type="ECO:0000313" key="8">
    <source>
        <dbReference type="EMBL" id="NXC37908.1"/>
    </source>
</evidence>
<evidence type="ECO:0000256" key="5">
    <source>
        <dbReference type="ARBA" id="ARBA00022801"/>
    </source>
</evidence>
<dbReference type="GO" id="GO:0016787">
    <property type="term" value="F:hydrolase activity"/>
    <property type="evidence" value="ECO:0007669"/>
    <property type="project" value="UniProtKB-KW"/>
</dbReference>
<dbReference type="SUPFAM" id="SSF53098">
    <property type="entry name" value="Ribonuclease H-like"/>
    <property type="match status" value="1"/>
</dbReference>
<keyword evidence="3" id="KW-0540">Nuclease</keyword>
<dbReference type="OrthoDB" id="9308938at2759"/>
<keyword evidence="9" id="KW-1185">Reference proteome</keyword>
<dbReference type="Gene3D" id="3.30.420.10">
    <property type="entry name" value="Ribonuclease H-like superfamily/Ribonuclease H"/>
    <property type="match status" value="1"/>
</dbReference>
<sequence length="81" mass="9025">VKHITGIPHSPTGQGIIERAHQTLKGYLAKQKGEQTDAHQRVHKALFTLNYLCLTGDREEPPVVIHHRNIKLGSTSTLPQL</sequence>
<keyword evidence="4" id="KW-0255">Endonuclease</keyword>
<protein>
    <submittedName>
        <fullName evidence="8">IGEB protein</fullName>
    </submittedName>
</protein>
<dbReference type="AlphaFoldDB" id="A0A851N7A5"/>
<dbReference type="PROSITE" id="PS50994">
    <property type="entry name" value="INTEGRASE"/>
    <property type="match status" value="1"/>
</dbReference>